<gene>
    <name evidence="3" type="primary">LOC114468252</name>
</gene>
<dbReference type="SUPFAM" id="SSF55136">
    <property type="entry name" value="Probable bacterial effector-binding domain"/>
    <property type="match status" value="1"/>
</dbReference>
<evidence type="ECO:0000256" key="2">
    <source>
        <dbReference type="SAM" id="SignalP"/>
    </source>
</evidence>
<reference evidence="3" key="1">
    <citation type="submission" date="2020-06" db="EMBL/GenBank/DDBJ databases">
        <authorList>
            <consortium name="Wellcome Sanger Institute Data Sharing"/>
        </authorList>
    </citation>
    <scope>NUCLEOTIDE SEQUENCE [LARGE SCALE GENOMIC DNA]</scope>
</reference>
<evidence type="ECO:0000256" key="1">
    <source>
        <dbReference type="ARBA" id="ARBA00009817"/>
    </source>
</evidence>
<comment type="similarity">
    <text evidence="1">Belongs to the HEBP family.</text>
</comment>
<dbReference type="FunFam" id="3.20.80.10:FF:000002">
    <property type="entry name" value="Heme-binding protein 2"/>
    <property type="match status" value="1"/>
</dbReference>
<accession>A0A8C5H8J9</accession>
<dbReference type="GO" id="GO:0020037">
    <property type="term" value="F:heme binding"/>
    <property type="evidence" value="ECO:0007669"/>
    <property type="project" value="TreeGrafter"/>
</dbReference>
<proteinExistence type="inferred from homology"/>
<dbReference type="InterPro" id="IPR011256">
    <property type="entry name" value="Reg_factor_effector_dom_sf"/>
</dbReference>
<sequence length="223" mass="25786">MCVRIYLSGLLGFLFMLTAEAGVGNSSAMPFCSETEQCLMFDLICESDEYEVRHYDSVKWVSTTERSIFMEMAAMKAFKRLYKYIDGGNEKGKKIEMTAPVLIKMVDKKFWQKSEYTMSFLLPAEDQENPPTPTDSNVKFVNKADFHSFKTFKTYLDLCSRISVFGFRSKKDFFVLQLDSINAKYSKGFHFGAGYNSPMTMFKRHNEVWFVAEGEPVCPDEWE</sequence>
<evidence type="ECO:0000313" key="3">
    <source>
        <dbReference type="Ensembl" id="ENSGWIP00000041690.1"/>
    </source>
</evidence>
<protein>
    <submittedName>
        <fullName evidence="3">Heme-binding protein 2-like</fullName>
    </submittedName>
</protein>
<reference evidence="3" key="2">
    <citation type="submission" date="2025-08" db="UniProtKB">
        <authorList>
            <consortium name="Ensembl"/>
        </authorList>
    </citation>
    <scope>IDENTIFICATION</scope>
</reference>
<organism evidence="3 4">
    <name type="scientific">Gouania willdenowi</name>
    <name type="common">Blunt-snouted clingfish</name>
    <name type="synonym">Lepadogaster willdenowi</name>
    <dbReference type="NCBI Taxonomy" id="441366"/>
    <lineage>
        <taxon>Eukaryota</taxon>
        <taxon>Metazoa</taxon>
        <taxon>Chordata</taxon>
        <taxon>Craniata</taxon>
        <taxon>Vertebrata</taxon>
        <taxon>Euteleostomi</taxon>
        <taxon>Actinopterygii</taxon>
        <taxon>Neopterygii</taxon>
        <taxon>Teleostei</taxon>
        <taxon>Neoteleostei</taxon>
        <taxon>Acanthomorphata</taxon>
        <taxon>Ovalentaria</taxon>
        <taxon>Blenniimorphae</taxon>
        <taxon>Blenniiformes</taxon>
        <taxon>Gobiesocoidei</taxon>
        <taxon>Gobiesocidae</taxon>
        <taxon>Gobiesocinae</taxon>
        <taxon>Gouania</taxon>
    </lineage>
</organism>
<evidence type="ECO:0000313" key="4">
    <source>
        <dbReference type="Proteomes" id="UP000694680"/>
    </source>
</evidence>
<keyword evidence="2" id="KW-0732">Signal</keyword>
<dbReference type="AlphaFoldDB" id="A0A8C5H8J9"/>
<dbReference type="Proteomes" id="UP000694680">
    <property type="component" value="Chromosome 8"/>
</dbReference>
<dbReference type="InterPro" id="IPR006917">
    <property type="entry name" value="SOUL_heme-bd"/>
</dbReference>
<feature type="chain" id="PRO_5034951176" evidence="2">
    <location>
        <begin position="22"/>
        <end position="223"/>
    </location>
</feature>
<dbReference type="Gene3D" id="3.20.80.10">
    <property type="entry name" value="Regulatory factor, effector binding domain"/>
    <property type="match status" value="1"/>
</dbReference>
<dbReference type="Pfam" id="PF04832">
    <property type="entry name" value="SOUL"/>
    <property type="match status" value="1"/>
</dbReference>
<reference evidence="3" key="3">
    <citation type="submission" date="2025-09" db="UniProtKB">
        <authorList>
            <consortium name="Ensembl"/>
        </authorList>
    </citation>
    <scope>IDENTIFICATION</scope>
</reference>
<keyword evidence="4" id="KW-1185">Reference proteome</keyword>
<dbReference type="Ensembl" id="ENSGWIT00000045272.1">
    <property type="protein sequence ID" value="ENSGWIP00000041690.1"/>
    <property type="gene ID" value="ENSGWIG00000020985.1"/>
</dbReference>
<dbReference type="PANTHER" id="PTHR11220">
    <property type="entry name" value="HEME-BINDING PROTEIN-RELATED"/>
    <property type="match status" value="1"/>
</dbReference>
<feature type="signal peptide" evidence="2">
    <location>
        <begin position="1"/>
        <end position="21"/>
    </location>
</feature>
<dbReference type="PANTHER" id="PTHR11220:SF1">
    <property type="entry name" value="HEME-BINDING PROTEIN 2"/>
    <property type="match status" value="1"/>
</dbReference>
<name>A0A8C5H8J9_GOUWI</name>